<evidence type="ECO:0000256" key="2">
    <source>
        <dbReference type="ARBA" id="ARBA00010459"/>
    </source>
</evidence>
<evidence type="ECO:0000256" key="12">
    <source>
        <dbReference type="ARBA" id="ARBA00023239"/>
    </source>
</evidence>
<evidence type="ECO:0000256" key="22">
    <source>
        <dbReference type="ARBA" id="ARBA00076908"/>
    </source>
</evidence>
<dbReference type="Pfam" id="PF01124">
    <property type="entry name" value="MAPEG"/>
    <property type="match status" value="1"/>
</dbReference>
<comment type="similarity">
    <text evidence="2">Belongs to the MAPEG family.</text>
</comment>
<organism evidence="24 25">
    <name type="scientific">Candidula unifasciata</name>
    <dbReference type="NCBI Taxonomy" id="100452"/>
    <lineage>
        <taxon>Eukaryota</taxon>
        <taxon>Metazoa</taxon>
        <taxon>Spiralia</taxon>
        <taxon>Lophotrochozoa</taxon>
        <taxon>Mollusca</taxon>
        <taxon>Gastropoda</taxon>
        <taxon>Heterobranchia</taxon>
        <taxon>Euthyneura</taxon>
        <taxon>Panpulmonata</taxon>
        <taxon>Eupulmonata</taxon>
        <taxon>Stylommatophora</taxon>
        <taxon>Helicina</taxon>
        <taxon>Helicoidea</taxon>
        <taxon>Geomitridae</taxon>
        <taxon>Candidula</taxon>
    </lineage>
</organism>
<dbReference type="InterPro" id="IPR001129">
    <property type="entry name" value="Membr-assoc_MAPEG"/>
</dbReference>
<keyword evidence="4 23" id="KW-0812">Transmembrane</keyword>
<evidence type="ECO:0000256" key="5">
    <source>
        <dbReference type="ARBA" id="ARBA00022787"/>
    </source>
</evidence>
<evidence type="ECO:0000256" key="4">
    <source>
        <dbReference type="ARBA" id="ARBA00022692"/>
    </source>
</evidence>
<keyword evidence="8" id="KW-0443">Lipid metabolism</keyword>
<dbReference type="GO" id="GO:0005635">
    <property type="term" value="C:nuclear envelope"/>
    <property type="evidence" value="ECO:0007669"/>
    <property type="project" value="TreeGrafter"/>
</dbReference>
<dbReference type="PANTHER" id="PTHR10250">
    <property type="entry name" value="MICROSOMAL GLUTATHIONE S-TRANSFERASE"/>
    <property type="match status" value="1"/>
</dbReference>
<dbReference type="GO" id="GO:0004364">
    <property type="term" value="F:glutathione transferase activity"/>
    <property type="evidence" value="ECO:0007669"/>
    <property type="project" value="TreeGrafter"/>
</dbReference>
<comment type="catalytic activity">
    <reaction evidence="18">
        <text>leukotriene C4 = leukotriene A4 + glutathione</text>
        <dbReference type="Rhea" id="RHEA:17617"/>
        <dbReference type="ChEBI" id="CHEBI:57463"/>
        <dbReference type="ChEBI" id="CHEBI:57925"/>
        <dbReference type="ChEBI" id="CHEBI:57973"/>
        <dbReference type="EC" id="4.4.1.20"/>
    </reaction>
    <physiologicalReaction direction="right-to-left" evidence="18">
        <dbReference type="Rhea" id="RHEA:17619"/>
    </physiologicalReaction>
</comment>
<keyword evidence="25" id="KW-1185">Reference proteome</keyword>
<accession>A0A8S3ZN18</accession>
<comment type="pathway">
    <text evidence="14">Lipid metabolism; leukotriene C4 biosynthesis.</text>
</comment>
<dbReference type="GO" id="GO:0004602">
    <property type="term" value="F:glutathione peroxidase activity"/>
    <property type="evidence" value="ECO:0007669"/>
    <property type="project" value="TreeGrafter"/>
</dbReference>
<comment type="subcellular location">
    <subcellularLocation>
        <location evidence="1">Mitochondrion outer membrane</location>
        <topology evidence="1">Multi-pass membrane protein</topology>
    </subcellularLocation>
</comment>
<evidence type="ECO:0000256" key="15">
    <source>
        <dbReference type="ARBA" id="ARBA00037916"/>
    </source>
</evidence>
<protein>
    <recommendedName>
        <fullName evidence="20">Glutathione S-transferase 3, mitochondrial</fullName>
        <ecNumber evidence="16">4.4.1.20</ecNumber>
    </recommendedName>
    <alternativeName>
        <fullName evidence="21">Glutathione peroxidase MGST3</fullName>
    </alternativeName>
    <alternativeName>
        <fullName evidence="22">LTC4 synthase MGST3</fullName>
    </alternativeName>
</protein>
<dbReference type="GO" id="GO:0005783">
    <property type="term" value="C:endoplasmic reticulum"/>
    <property type="evidence" value="ECO:0007669"/>
    <property type="project" value="TreeGrafter"/>
</dbReference>
<dbReference type="InterPro" id="IPR050997">
    <property type="entry name" value="MAPEG"/>
</dbReference>
<dbReference type="PANTHER" id="PTHR10250:SF26">
    <property type="entry name" value="GLUTATHIONE S-TRANSFERASE 3, MITOCHONDRIAL"/>
    <property type="match status" value="1"/>
</dbReference>
<evidence type="ECO:0000256" key="13">
    <source>
        <dbReference type="ARBA" id="ARBA00023288"/>
    </source>
</evidence>
<dbReference type="InterPro" id="IPR023352">
    <property type="entry name" value="MAPEG-like_dom_sf"/>
</dbReference>
<evidence type="ECO:0000256" key="17">
    <source>
        <dbReference type="ARBA" id="ARBA00043664"/>
    </source>
</evidence>
<keyword evidence="13" id="KW-0449">Lipoprotein</keyword>
<comment type="catalytic activity">
    <reaction evidence="19">
        <text>15-deoxy-Delta(12,14)-prostaglandin J2 + glutathione = 15-deoxy-Delta(12,14)-prostaglandin J2-S-(R)-glutathione</text>
        <dbReference type="Rhea" id="RHEA:75963"/>
        <dbReference type="ChEBI" id="CHEBI:57925"/>
        <dbReference type="ChEBI" id="CHEBI:85236"/>
        <dbReference type="ChEBI" id="CHEBI:194498"/>
    </reaction>
    <physiologicalReaction direction="left-to-right" evidence="19">
        <dbReference type="Rhea" id="RHEA:75964"/>
    </physiologicalReaction>
</comment>
<keyword evidence="10 23" id="KW-0472">Membrane</keyword>
<keyword evidence="6 23" id="KW-1133">Transmembrane helix</keyword>
<evidence type="ECO:0000313" key="24">
    <source>
        <dbReference type="EMBL" id="CAG5130779.1"/>
    </source>
</evidence>
<evidence type="ECO:0000256" key="11">
    <source>
        <dbReference type="ARBA" id="ARBA00023139"/>
    </source>
</evidence>
<dbReference type="OrthoDB" id="410651at2759"/>
<comment type="catalytic activity">
    <reaction evidence="17">
        <text>(5S)-hydroperoxy-(6E,8Z,11Z,14Z)-eicosatetraenoate + 2 glutathione = (5S)-hydroxy-(6E,8Z,11Z,14Z)-eicosatetraenoate + glutathione disulfide + H2O</text>
        <dbReference type="Rhea" id="RHEA:48620"/>
        <dbReference type="ChEBI" id="CHEBI:15377"/>
        <dbReference type="ChEBI" id="CHEBI:57450"/>
        <dbReference type="ChEBI" id="CHEBI:57925"/>
        <dbReference type="ChEBI" id="CHEBI:58297"/>
        <dbReference type="ChEBI" id="CHEBI:90632"/>
    </reaction>
    <physiologicalReaction direction="left-to-right" evidence="17">
        <dbReference type="Rhea" id="RHEA:48621"/>
    </physiologicalReaction>
</comment>
<feature type="transmembrane region" description="Helical" evidence="23">
    <location>
        <begin position="113"/>
        <end position="133"/>
    </location>
</feature>
<keyword evidence="3" id="KW-0808">Transferase</keyword>
<evidence type="ECO:0000256" key="8">
    <source>
        <dbReference type="ARBA" id="ARBA00023098"/>
    </source>
</evidence>
<reference evidence="24" key="1">
    <citation type="submission" date="2021-04" db="EMBL/GenBank/DDBJ databases">
        <authorList>
            <consortium name="Molecular Ecology Group"/>
        </authorList>
    </citation>
    <scope>NUCLEOTIDE SEQUENCE</scope>
</reference>
<dbReference type="AlphaFoldDB" id="A0A8S3ZN18"/>
<evidence type="ECO:0000256" key="9">
    <source>
        <dbReference type="ARBA" id="ARBA00023128"/>
    </source>
</evidence>
<proteinExistence type="inferred from homology"/>
<dbReference type="GO" id="GO:0004464">
    <property type="term" value="F:leukotriene-C4 synthase activity"/>
    <property type="evidence" value="ECO:0007669"/>
    <property type="project" value="UniProtKB-EC"/>
</dbReference>
<name>A0A8S3ZN18_9EUPU</name>
<dbReference type="GO" id="GO:0005741">
    <property type="term" value="C:mitochondrial outer membrane"/>
    <property type="evidence" value="ECO:0007669"/>
    <property type="project" value="UniProtKB-SubCell"/>
</dbReference>
<evidence type="ECO:0000256" key="1">
    <source>
        <dbReference type="ARBA" id="ARBA00004374"/>
    </source>
</evidence>
<dbReference type="EC" id="4.4.1.20" evidence="16"/>
<evidence type="ECO:0000256" key="16">
    <source>
        <dbReference type="ARBA" id="ARBA00039056"/>
    </source>
</evidence>
<keyword evidence="5" id="KW-1000">Mitochondrion outer membrane</keyword>
<evidence type="ECO:0000256" key="18">
    <source>
        <dbReference type="ARBA" id="ARBA00049298"/>
    </source>
</evidence>
<evidence type="ECO:0000256" key="14">
    <source>
        <dbReference type="ARBA" id="ARBA00037884"/>
    </source>
</evidence>
<evidence type="ECO:0000256" key="10">
    <source>
        <dbReference type="ARBA" id="ARBA00023136"/>
    </source>
</evidence>
<dbReference type="GO" id="GO:0006691">
    <property type="term" value="P:leukotriene metabolic process"/>
    <property type="evidence" value="ECO:0007669"/>
    <property type="project" value="UniProtKB-ARBA"/>
</dbReference>
<keyword evidence="11" id="KW-0564">Palmitate</keyword>
<evidence type="ECO:0000256" key="20">
    <source>
        <dbReference type="ARBA" id="ARBA00069748"/>
    </source>
</evidence>
<evidence type="ECO:0000256" key="3">
    <source>
        <dbReference type="ARBA" id="ARBA00022679"/>
    </source>
</evidence>
<comment type="pathway">
    <text evidence="15">Lipid metabolism; arachidonate metabolism.</text>
</comment>
<gene>
    <name evidence="24" type="ORF">CUNI_LOCUS16337</name>
</gene>
<keyword evidence="7" id="KW-0560">Oxidoreductase</keyword>
<dbReference type="GO" id="GO:0006629">
    <property type="term" value="P:lipid metabolic process"/>
    <property type="evidence" value="ECO:0007669"/>
    <property type="project" value="UniProtKB-KW"/>
</dbReference>
<dbReference type="Gene3D" id="1.20.120.550">
    <property type="entry name" value="Membrane associated eicosanoid/glutathione metabolism-like domain"/>
    <property type="match status" value="1"/>
</dbReference>
<feature type="transmembrane region" description="Helical" evidence="23">
    <location>
        <begin position="12"/>
        <end position="34"/>
    </location>
</feature>
<evidence type="ECO:0000256" key="21">
    <source>
        <dbReference type="ARBA" id="ARBA00075145"/>
    </source>
</evidence>
<evidence type="ECO:0000313" key="25">
    <source>
        <dbReference type="Proteomes" id="UP000678393"/>
    </source>
</evidence>
<dbReference type="FunFam" id="1.20.120.550:FF:000004">
    <property type="entry name" value="Microsomal glutathione S-transferase 3"/>
    <property type="match status" value="1"/>
</dbReference>
<keyword evidence="12" id="KW-0456">Lyase</keyword>
<keyword evidence="9" id="KW-0496">Mitochondrion</keyword>
<comment type="caution">
    <text evidence="24">The sequence shown here is derived from an EMBL/GenBank/DDBJ whole genome shotgun (WGS) entry which is preliminary data.</text>
</comment>
<evidence type="ECO:0000256" key="6">
    <source>
        <dbReference type="ARBA" id="ARBA00022989"/>
    </source>
</evidence>
<dbReference type="EMBL" id="CAJHNH020004247">
    <property type="protein sequence ID" value="CAG5130779.1"/>
    <property type="molecule type" value="Genomic_DNA"/>
</dbReference>
<evidence type="ECO:0000256" key="19">
    <source>
        <dbReference type="ARBA" id="ARBA00051411"/>
    </source>
</evidence>
<feature type="transmembrane region" description="Helical" evidence="23">
    <location>
        <begin position="87"/>
        <end position="106"/>
    </location>
</feature>
<evidence type="ECO:0000256" key="7">
    <source>
        <dbReference type="ARBA" id="ARBA00023002"/>
    </source>
</evidence>
<evidence type="ECO:0000256" key="23">
    <source>
        <dbReference type="SAM" id="Phobius"/>
    </source>
</evidence>
<dbReference type="Proteomes" id="UP000678393">
    <property type="component" value="Unassembled WGS sequence"/>
</dbReference>
<dbReference type="SUPFAM" id="SSF161084">
    <property type="entry name" value="MAPEG domain-like"/>
    <property type="match status" value="1"/>
</dbReference>
<sequence length="139" mass="15611">MATIAVHPDFAYVIYVVLASWLWVGYLTLCVVLARKKYNVPYPTMYSDKCLEFNCIQRAHLNTLEVYPQFLVLLLLGGLHLPKLSAVFGVIYLINRIIFAFGYYTFNPANRRYGAFGFLALVGLAVNTAMFAVNISGSV</sequence>